<keyword evidence="7" id="KW-0159">Chromosome partition</keyword>
<evidence type="ECO:0000256" key="4">
    <source>
        <dbReference type="ARBA" id="ARBA00022618"/>
    </source>
</evidence>
<evidence type="ECO:0000256" key="13">
    <source>
        <dbReference type="PROSITE-ProRule" id="PRU00289"/>
    </source>
</evidence>
<evidence type="ECO:0000256" key="10">
    <source>
        <dbReference type="ARBA" id="ARBA00023125"/>
    </source>
</evidence>
<organism evidence="17 18">
    <name type="scientific">Nitrospira japonica</name>
    <dbReference type="NCBI Taxonomy" id="1325564"/>
    <lineage>
        <taxon>Bacteria</taxon>
        <taxon>Pseudomonadati</taxon>
        <taxon>Nitrospirota</taxon>
        <taxon>Nitrospiria</taxon>
        <taxon>Nitrospirales</taxon>
        <taxon>Nitrospiraceae</taxon>
        <taxon>Nitrospira</taxon>
    </lineage>
</organism>
<dbReference type="InterPro" id="IPR050206">
    <property type="entry name" value="FtsK/SpoIIIE/SftA"/>
</dbReference>
<dbReference type="SMART" id="SM00843">
    <property type="entry name" value="Ftsk_gamma"/>
    <property type="match status" value="1"/>
</dbReference>
<dbReference type="InterPro" id="IPR036390">
    <property type="entry name" value="WH_DNA-bd_sf"/>
</dbReference>
<evidence type="ECO:0000256" key="3">
    <source>
        <dbReference type="ARBA" id="ARBA00022475"/>
    </source>
</evidence>
<dbReference type="GO" id="GO:0007059">
    <property type="term" value="P:chromosome segregation"/>
    <property type="evidence" value="ECO:0007669"/>
    <property type="project" value="UniProtKB-KW"/>
</dbReference>
<dbReference type="PANTHER" id="PTHR22683:SF41">
    <property type="entry name" value="DNA TRANSLOCASE FTSK"/>
    <property type="match status" value="1"/>
</dbReference>
<gene>
    <name evidence="17" type="primary">ftsK</name>
    <name evidence="17" type="ORF">NSJP_1584</name>
</gene>
<feature type="binding site" evidence="13">
    <location>
        <begin position="444"/>
        <end position="451"/>
    </location>
    <ligand>
        <name>ATP</name>
        <dbReference type="ChEBI" id="CHEBI:30616"/>
    </ligand>
</feature>
<evidence type="ECO:0000256" key="7">
    <source>
        <dbReference type="ARBA" id="ARBA00022829"/>
    </source>
</evidence>
<evidence type="ECO:0000256" key="2">
    <source>
        <dbReference type="ARBA" id="ARBA00006474"/>
    </source>
</evidence>
<keyword evidence="3" id="KW-1003">Cell membrane</keyword>
<evidence type="ECO:0000256" key="15">
    <source>
        <dbReference type="SAM" id="Phobius"/>
    </source>
</evidence>
<evidence type="ECO:0000256" key="6">
    <source>
        <dbReference type="ARBA" id="ARBA00022741"/>
    </source>
</evidence>
<keyword evidence="5 15" id="KW-0812">Transmembrane</keyword>
<name>A0A1W1I426_9BACT</name>
<protein>
    <submittedName>
        <fullName evidence="17">DNA translocase FtsK</fullName>
    </submittedName>
</protein>
<dbReference type="OrthoDB" id="9807790at2"/>
<sequence>MGVTNPGKRSEARRAPAPPSHIKREVIGVVLIALSLLTLLSLLSFVPGEPKAVAKGGVVSSPPTHNLIGTAGAVFSSVLFSLIGGAAYLFPVLLGLLGARCFTQSDLSIRLRNAGASLVALLFLSAFLHLEVMAVPTVSSGLVHRGLAGGLFGQVLADGLRTYLASTGAHIVILAGFLIAMLFTAPLSLAQLTIRLSEWSQWMLKRIRAPKAVRASEDHEESAPKTPRPKKSKSLRSVIEEVLPTAEDLPASAPAVIQAPPEPDMDEPVVIEPEPVRGGSNKRGSGAGSYQLPDAAELLSEPSGTFSKVTEDELRIQSEILAKALASFGIDGKVTEVRPGPVVTMYEFEPAPGTKVARIVNLADDLALAMKAISLRIVAPLPGKSVVGIEVPNQYRETVSMREVVMSDAFVRARSKLTLALGKDIFGASATADLRTMPHLLVAGATGAGKSVSLNTMLLSVLFSARPDEVKLLLIDPKMLEFQSYDGIPHLLRPVITDPKSAARGLGWVVQEMERRYKLLAEAGVRNVDAYNVKVAGAQGVLGDGPSGNKPEQPELPIQYLTEEERLAAGESAIPDGSPGSFAPPPTPPEPLPYIVVMIDELADLMMVAPKDVEDKIARLAQMARASGIHLVLATQRPSVDVLTGLIKANFPARIAFQVSSKTDSRTILDANGAEALLGRGDMLYLASGTGRLNRLHGCFVSDDDVRRVVEFVKEQAQPSYNQELQSLKLDEAKEEEAQDEVYEQAKDLVLSTGQASASLIQRRLRVGYPRAARMIEQMESDGLVGAAGRDGRREVLGRRGPVGEAQG</sequence>
<comment type="subcellular location">
    <subcellularLocation>
        <location evidence="1">Cell membrane</location>
        <topology evidence="1">Multi-pass membrane protein</topology>
    </subcellularLocation>
</comment>
<keyword evidence="12" id="KW-0131">Cell cycle</keyword>
<evidence type="ECO:0000256" key="14">
    <source>
        <dbReference type="SAM" id="MobiDB-lite"/>
    </source>
</evidence>
<keyword evidence="6 13" id="KW-0547">Nucleotide-binding</keyword>
<dbReference type="InterPro" id="IPR025199">
    <property type="entry name" value="FtsK_4TM"/>
</dbReference>
<dbReference type="PROSITE" id="PS50901">
    <property type="entry name" value="FTSK"/>
    <property type="match status" value="1"/>
</dbReference>
<dbReference type="EMBL" id="LT828648">
    <property type="protein sequence ID" value="SLM47756.1"/>
    <property type="molecule type" value="Genomic_DNA"/>
</dbReference>
<accession>A0A1W1I426</accession>
<evidence type="ECO:0000256" key="1">
    <source>
        <dbReference type="ARBA" id="ARBA00004651"/>
    </source>
</evidence>
<dbReference type="Proteomes" id="UP000192042">
    <property type="component" value="Chromosome I"/>
</dbReference>
<dbReference type="GO" id="GO:0003677">
    <property type="term" value="F:DNA binding"/>
    <property type="evidence" value="ECO:0007669"/>
    <property type="project" value="UniProtKB-KW"/>
</dbReference>
<dbReference type="KEGG" id="nja:NSJP_1584"/>
<dbReference type="Pfam" id="PF09397">
    <property type="entry name" value="FtsK_gamma"/>
    <property type="match status" value="1"/>
</dbReference>
<evidence type="ECO:0000259" key="16">
    <source>
        <dbReference type="PROSITE" id="PS50901"/>
    </source>
</evidence>
<feature type="transmembrane region" description="Helical" evidence="15">
    <location>
        <begin position="163"/>
        <end position="185"/>
    </location>
</feature>
<dbReference type="Gene3D" id="3.40.50.300">
    <property type="entry name" value="P-loop containing nucleotide triphosphate hydrolases"/>
    <property type="match status" value="1"/>
</dbReference>
<feature type="transmembrane region" description="Helical" evidence="15">
    <location>
        <begin position="26"/>
        <end position="47"/>
    </location>
</feature>
<dbReference type="GO" id="GO:0005886">
    <property type="term" value="C:plasma membrane"/>
    <property type="evidence" value="ECO:0007669"/>
    <property type="project" value="UniProtKB-SubCell"/>
</dbReference>
<evidence type="ECO:0000256" key="5">
    <source>
        <dbReference type="ARBA" id="ARBA00022692"/>
    </source>
</evidence>
<dbReference type="Pfam" id="PF13491">
    <property type="entry name" value="FtsK_4TM"/>
    <property type="match status" value="1"/>
</dbReference>
<dbReference type="PANTHER" id="PTHR22683">
    <property type="entry name" value="SPORULATION PROTEIN RELATED"/>
    <property type="match status" value="1"/>
</dbReference>
<feature type="transmembrane region" description="Helical" evidence="15">
    <location>
        <begin position="118"/>
        <end position="143"/>
    </location>
</feature>
<dbReference type="GO" id="GO:0051301">
    <property type="term" value="P:cell division"/>
    <property type="evidence" value="ECO:0007669"/>
    <property type="project" value="UniProtKB-KW"/>
</dbReference>
<dbReference type="STRING" id="1325564.NSJP_1584"/>
<dbReference type="RefSeq" id="WP_080886241.1">
    <property type="nucleotide sequence ID" value="NZ_LT828648.1"/>
</dbReference>
<proteinExistence type="inferred from homology"/>
<dbReference type="SUPFAM" id="SSF46785">
    <property type="entry name" value="Winged helix' DNA-binding domain"/>
    <property type="match status" value="1"/>
</dbReference>
<keyword evidence="11 15" id="KW-0472">Membrane</keyword>
<keyword evidence="8 13" id="KW-0067">ATP-binding</keyword>
<keyword evidence="9 15" id="KW-1133">Transmembrane helix</keyword>
<evidence type="ECO:0000256" key="8">
    <source>
        <dbReference type="ARBA" id="ARBA00022840"/>
    </source>
</evidence>
<dbReference type="SUPFAM" id="SSF52540">
    <property type="entry name" value="P-loop containing nucleoside triphosphate hydrolases"/>
    <property type="match status" value="1"/>
</dbReference>
<keyword evidence="4" id="KW-0132">Cell division</keyword>
<dbReference type="AlphaFoldDB" id="A0A1W1I426"/>
<dbReference type="Pfam" id="PF17854">
    <property type="entry name" value="FtsK_alpha"/>
    <property type="match status" value="1"/>
</dbReference>
<evidence type="ECO:0000256" key="11">
    <source>
        <dbReference type="ARBA" id="ARBA00023136"/>
    </source>
</evidence>
<dbReference type="InterPro" id="IPR002543">
    <property type="entry name" value="FtsK_dom"/>
</dbReference>
<dbReference type="InterPro" id="IPR041027">
    <property type="entry name" value="FtsK_alpha"/>
</dbReference>
<comment type="similarity">
    <text evidence="2">Belongs to the FtsK/SpoIIIE/SftA family.</text>
</comment>
<evidence type="ECO:0000313" key="18">
    <source>
        <dbReference type="Proteomes" id="UP000192042"/>
    </source>
</evidence>
<dbReference type="GO" id="GO:0005524">
    <property type="term" value="F:ATP binding"/>
    <property type="evidence" value="ECO:0007669"/>
    <property type="project" value="UniProtKB-UniRule"/>
</dbReference>
<feature type="transmembrane region" description="Helical" evidence="15">
    <location>
        <begin position="67"/>
        <end position="97"/>
    </location>
</feature>
<evidence type="ECO:0000256" key="9">
    <source>
        <dbReference type="ARBA" id="ARBA00022989"/>
    </source>
</evidence>
<dbReference type="Pfam" id="PF01580">
    <property type="entry name" value="FtsK_SpoIIIE"/>
    <property type="match status" value="1"/>
</dbReference>
<reference evidence="17 18" key="1">
    <citation type="submission" date="2017-03" db="EMBL/GenBank/DDBJ databases">
        <authorList>
            <person name="Afonso C.L."/>
            <person name="Miller P.J."/>
            <person name="Scott M.A."/>
            <person name="Spackman E."/>
            <person name="Goraichik I."/>
            <person name="Dimitrov K.M."/>
            <person name="Suarez D.L."/>
            <person name="Swayne D.E."/>
        </authorList>
    </citation>
    <scope>NUCLEOTIDE SEQUENCE [LARGE SCALE GENOMIC DNA]</scope>
    <source>
        <strain evidence="17">Genome sequencing of Nitrospira japonica strain NJ11</strain>
    </source>
</reference>
<dbReference type="InterPro" id="IPR018541">
    <property type="entry name" value="Ftsk_gamma"/>
</dbReference>
<keyword evidence="10" id="KW-0238">DNA-binding</keyword>
<feature type="region of interest" description="Disordered" evidence="14">
    <location>
        <begin position="213"/>
        <end position="235"/>
    </location>
</feature>
<dbReference type="Gene3D" id="1.10.10.10">
    <property type="entry name" value="Winged helix-like DNA-binding domain superfamily/Winged helix DNA-binding domain"/>
    <property type="match status" value="1"/>
</dbReference>
<dbReference type="Gene3D" id="3.30.980.40">
    <property type="match status" value="1"/>
</dbReference>
<keyword evidence="18" id="KW-1185">Reference proteome</keyword>
<dbReference type="InterPro" id="IPR027417">
    <property type="entry name" value="P-loop_NTPase"/>
</dbReference>
<feature type="region of interest" description="Disordered" evidence="14">
    <location>
        <begin position="787"/>
        <end position="808"/>
    </location>
</feature>
<feature type="domain" description="FtsK" evidence="16">
    <location>
        <begin position="427"/>
        <end position="666"/>
    </location>
</feature>
<evidence type="ECO:0000256" key="12">
    <source>
        <dbReference type="ARBA" id="ARBA00023306"/>
    </source>
</evidence>
<feature type="compositionally biased region" description="Basic and acidic residues" evidence="14">
    <location>
        <begin position="214"/>
        <end position="223"/>
    </location>
</feature>
<dbReference type="InterPro" id="IPR036388">
    <property type="entry name" value="WH-like_DNA-bd_sf"/>
</dbReference>
<evidence type="ECO:0000313" key="17">
    <source>
        <dbReference type="EMBL" id="SLM47756.1"/>
    </source>
</evidence>